<comment type="caution">
    <text evidence="2">The sequence shown here is derived from an EMBL/GenBank/DDBJ whole genome shotgun (WGS) entry which is preliminary data.</text>
</comment>
<evidence type="ECO:0000313" key="2">
    <source>
        <dbReference type="EMBL" id="RBB35907.1"/>
    </source>
</evidence>
<dbReference type="Gene3D" id="3.90.420.10">
    <property type="entry name" value="Oxidoreductase, molybdopterin-binding domain"/>
    <property type="match status" value="1"/>
</dbReference>
<keyword evidence="3" id="KW-1185">Reference proteome</keyword>
<gene>
    <name evidence="2" type="ORF">DPV79_26470</name>
</gene>
<organism evidence="2 3">
    <name type="scientific">Burkholderia reimsis</name>
    <dbReference type="NCBI Taxonomy" id="2234132"/>
    <lineage>
        <taxon>Bacteria</taxon>
        <taxon>Pseudomonadati</taxon>
        <taxon>Pseudomonadota</taxon>
        <taxon>Betaproteobacteria</taxon>
        <taxon>Burkholderiales</taxon>
        <taxon>Burkholderiaceae</taxon>
        <taxon>Burkholderia</taxon>
    </lineage>
</organism>
<dbReference type="RefSeq" id="WP_113046853.1">
    <property type="nucleotide sequence ID" value="NZ_QMFZ01000026.1"/>
</dbReference>
<proteinExistence type="predicted"/>
<dbReference type="AlphaFoldDB" id="A0A365QNU6"/>
<feature type="domain" description="Oxidoreductase molybdopterin-binding" evidence="1">
    <location>
        <begin position="24"/>
        <end position="142"/>
    </location>
</feature>
<dbReference type="EMBL" id="QMFZ01000026">
    <property type="protein sequence ID" value="RBB35907.1"/>
    <property type="molecule type" value="Genomic_DNA"/>
</dbReference>
<dbReference type="InterPro" id="IPR036374">
    <property type="entry name" value="OxRdtase_Mopterin-bd_sf"/>
</dbReference>
<dbReference type="Pfam" id="PF00174">
    <property type="entry name" value="Oxidored_molyb"/>
    <property type="match status" value="1"/>
</dbReference>
<evidence type="ECO:0000259" key="1">
    <source>
        <dbReference type="Pfam" id="PF00174"/>
    </source>
</evidence>
<dbReference type="InterPro" id="IPR000572">
    <property type="entry name" value="OxRdtase_Mopterin-bd_dom"/>
</dbReference>
<dbReference type="SUPFAM" id="SSF56524">
    <property type="entry name" value="Oxidoreductase molybdopterin-binding domain"/>
    <property type="match status" value="1"/>
</dbReference>
<dbReference type="Proteomes" id="UP000252458">
    <property type="component" value="Unassembled WGS sequence"/>
</dbReference>
<protein>
    <submittedName>
        <fullName evidence="2">Molybdopterin-binding protein</fullName>
    </submittedName>
</protein>
<accession>A0A365QNU6</accession>
<name>A0A365QNU6_9BURK</name>
<evidence type="ECO:0000313" key="3">
    <source>
        <dbReference type="Proteomes" id="UP000252458"/>
    </source>
</evidence>
<sequence>MERAGTAALSAQQVQQAQQAAAGSIALTGAFARSMTVTLGDLRRHASATAEPFDLRCFTTNRFIRSVAPYRGARLKDLLDAAGLRNDTPGDFKRMVFIAHAHDGYAVTFSWHELFNTPVGEHVIVAFECGDAPLSIDDGAPLLFSGADLLPAPRHVKRLAGIVARVLEV</sequence>
<reference evidence="2 3" key="1">
    <citation type="submission" date="2018-06" db="EMBL/GenBank/DDBJ databases">
        <title>Draft genome sequence of Burkholderia reimsis strain BE51 isolated from a French agricultural soil.</title>
        <authorList>
            <person name="Esmaeel Q."/>
        </authorList>
    </citation>
    <scope>NUCLEOTIDE SEQUENCE [LARGE SCALE GENOMIC DNA]</scope>
    <source>
        <strain evidence="2 3">BE51</strain>
    </source>
</reference>